<evidence type="ECO:0000313" key="2">
    <source>
        <dbReference type="EMBL" id="KAF5832727.1"/>
    </source>
</evidence>
<sequence length="490" mass="51761">MKVPVAKKFIDSFFIKLSPKCVPSNKENEGSAAKAAARPPDGPSPSEPDAVHATKRRHGSSSNGSGEPMPQSSSKRQCVPSSEPPAHHRSMVDLTGEDREEKQQEMKGFAQPELQQEQQLQQQGSQLRGDGTAGMELDAQHGIEEPTFPREKGHQGQEAHQHAVRVPGGGAPEQELQQQGSGFGCSGTPTPPWEPSPASHHCKRRDSNSTATTPSTPTATTNSSGKQRNGASSRDRQDGQEQAHAGVSPPEEQKMSVPQDQDAAASETKNLLQNRPQLLADVQQQIQDVRAALGQELLLPCPLPQEPHRADQQAAAVAIDQGHNSLQLDEVAAFVEGQRCNLSALVEQLLAGTHQQQPAAEGKDAAAGAAKCSAATIAERLPEGHERRSSHGEGAVRGDAGGGGGASSSSGSHSAEAVGRLRTQLVDLATRKSYATKDAGLKLLVRRHNLCQIWVIYCRTLSNPLLSGGSCFFGSEDLSGLLVVSGCGSG</sequence>
<name>A0ABQ7GDP7_DUNSA</name>
<gene>
    <name evidence="2" type="ORF">DUNSADRAFT_11277</name>
</gene>
<feature type="region of interest" description="Disordered" evidence="1">
    <location>
        <begin position="380"/>
        <end position="414"/>
    </location>
</feature>
<reference evidence="2" key="1">
    <citation type="submission" date="2017-08" db="EMBL/GenBank/DDBJ databases">
        <authorList>
            <person name="Polle J.E."/>
            <person name="Barry K."/>
            <person name="Cushman J."/>
            <person name="Schmutz J."/>
            <person name="Tran D."/>
            <person name="Hathwaick L.T."/>
            <person name="Yim W.C."/>
            <person name="Jenkins J."/>
            <person name="Mckie-Krisberg Z.M."/>
            <person name="Prochnik S."/>
            <person name="Lindquist E."/>
            <person name="Dockter R.B."/>
            <person name="Adam C."/>
            <person name="Molina H."/>
            <person name="Bunkerborg J."/>
            <person name="Jin E."/>
            <person name="Buchheim M."/>
            <person name="Magnuson J."/>
        </authorList>
    </citation>
    <scope>NUCLEOTIDE SEQUENCE</scope>
    <source>
        <strain evidence="2">CCAP 19/18</strain>
    </source>
</reference>
<dbReference type="Proteomes" id="UP000815325">
    <property type="component" value="Unassembled WGS sequence"/>
</dbReference>
<keyword evidence="3" id="KW-1185">Reference proteome</keyword>
<feature type="compositionally biased region" description="Polar residues" evidence="1">
    <location>
        <begin position="60"/>
        <end position="80"/>
    </location>
</feature>
<feature type="compositionally biased region" description="Basic and acidic residues" evidence="1">
    <location>
        <begin position="138"/>
        <end position="161"/>
    </location>
</feature>
<feature type="region of interest" description="Disordered" evidence="1">
    <location>
        <begin position="20"/>
        <end position="267"/>
    </location>
</feature>
<accession>A0ABQ7GDP7</accession>
<evidence type="ECO:0008006" key="4">
    <source>
        <dbReference type="Google" id="ProtNLM"/>
    </source>
</evidence>
<evidence type="ECO:0000313" key="3">
    <source>
        <dbReference type="Proteomes" id="UP000815325"/>
    </source>
</evidence>
<organism evidence="2 3">
    <name type="scientific">Dunaliella salina</name>
    <name type="common">Green alga</name>
    <name type="synonym">Protococcus salinus</name>
    <dbReference type="NCBI Taxonomy" id="3046"/>
    <lineage>
        <taxon>Eukaryota</taxon>
        <taxon>Viridiplantae</taxon>
        <taxon>Chlorophyta</taxon>
        <taxon>core chlorophytes</taxon>
        <taxon>Chlorophyceae</taxon>
        <taxon>CS clade</taxon>
        <taxon>Chlamydomonadales</taxon>
        <taxon>Dunaliellaceae</taxon>
        <taxon>Dunaliella</taxon>
    </lineage>
</organism>
<proteinExistence type="predicted"/>
<feature type="compositionally biased region" description="Basic and acidic residues" evidence="1">
    <location>
        <begin position="380"/>
        <end position="396"/>
    </location>
</feature>
<comment type="caution">
    <text evidence="2">The sequence shown here is derived from an EMBL/GenBank/DDBJ whole genome shotgun (WGS) entry which is preliminary data.</text>
</comment>
<feature type="compositionally biased region" description="Low complexity" evidence="1">
    <location>
        <begin position="111"/>
        <end position="123"/>
    </location>
</feature>
<protein>
    <recommendedName>
        <fullName evidence="4">Encoded protein</fullName>
    </recommendedName>
</protein>
<dbReference type="EMBL" id="MU069853">
    <property type="protein sequence ID" value="KAF5832727.1"/>
    <property type="molecule type" value="Genomic_DNA"/>
</dbReference>
<feature type="compositionally biased region" description="Basic and acidic residues" evidence="1">
    <location>
        <begin position="96"/>
        <end position="105"/>
    </location>
</feature>
<evidence type="ECO:0000256" key="1">
    <source>
        <dbReference type="SAM" id="MobiDB-lite"/>
    </source>
</evidence>
<feature type="compositionally biased region" description="Low complexity" evidence="1">
    <location>
        <begin position="208"/>
        <end position="224"/>
    </location>
</feature>